<dbReference type="GO" id="GO:0000156">
    <property type="term" value="F:phosphorelay response regulator activity"/>
    <property type="evidence" value="ECO:0007669"/>
    <property type="project" value="InterPro"/>
</dbReference>
<evidence type="ECO:0000256" key="7">
    <source>
        <dbReference type="PROSITE-ProRule" id="PRU00169"/>
    </source>
</evidence>
<comment type="PTM">
    <text evidence="5">Phosphorylated by CheA. Phosphorylation of the N-terminal regulatory domain activates the methylesterase activity.</text>
</comment>
<feature type="domain" description="Response regulatory" evidence="8">
    <location>
        <begin position="5"/>
        <end position="122"/>
    </location>
</feature>
<dbReference type="CDD" id="cd16432">
    <property type="entry name" value="CheB_Rec"/>
    <property type="match status" value="1"/>
</dbReference>
<dbReference type="PANTHER" id="PTHR42872">
    <property type="entry name" value="PROTEIN-GLUTAMATE METHYLESTERASE/PROTEIN-GLUTAMINE GLUTAMINASE"/>
    <property type="match status" value="1"/>
</dbReference>
<reference evidence="11" key="1">
    <citation type="submission" date="2017-08" db="EMBL/GenBank/DDBJ databases">
        <authorList>
            <person name="Varghese N."/>
            <person name="Submissions S."/>
        </authorList>
    </citation>
    <scope>NUCLEOTIDE SEQUENCE [LARGE SCALE GENOMIC DNA]</scope>
    <source>
        <strain evidence="11">JA276</strain>
    </source>
</reference>
<comment type="similarity">
    <text evidence="5">Belongs to the CheB family.</text>
</comment>
<comment type="catalytic activity">
    <reaction evidence="5">
        <text>L-glutaminyl-[protein] + H2O = L-glutamyl-[protein] + NH4(+)</text>
        <dbReference type="Rhea" id="RHEA:16441"/>
        <dbReference type="Rhea" id="RHEA-COMP:10207"/>
        <dbReference type="Rhea" id="RHEA-COMP:10208"/>
        <dbReference type="ChEBI" id="CHEBI:15377"/>
        <dbReference type="ChEBI" id="CHEBI:28938"/>
        <dbReference type="ChEBI" id="CHEBI:29973"/>
        <dbReference type="ChEBI" id="CHEBI:30011"/>
        <dbReference type="EC" id="3.5.1.44"/>
    </reaction>
</comment>
<dbReference type="PROSITE" id="PS50122">
    <property type="entry name" value="CHEB"/>
    <property type="match status" value="1"/>
</dbReference>
<protein>
    <recommendedName>
        <fullName evidence="5">Protein-glutamate methylesterase/protein-glutamine glutaminase</fullName>
        <ecNumber evidence="5">3.1.1.61</ecNumber>
        <ecNumber evidence="5">3.5.1.44</ecNumber>
    </recommendedName>
</protein>
<dbReference type="NCBIfam" id="NF001965">
    <property type="entry name" value="PRK00742.1"/>
    <property type="match status" value="1"/>
</dbReference>
<gene>
    <name evidence="5" type="primary">cheB</name>
    <name evidence="10" type="ORF">SAMN05877831_10252</name>
</gene>
<dbReference type="InterPro" id="IPR001789">
    <property type="entry name" value="Sig_transdc_resp-reg_receiver"/>
</dbReference>
<dbReference type="PANTHER" id="PTHR42872:SF6">
    <property type="entry name" value="PROTEIN-GLUTAMATE METHYLESTERASE_PROTEIN-GLUTAMINE GLUTAMINASE"/>
    <property type="match status" value="1"/>
</dbReference>
<dbReference type="InterPro" id="IPR000673">
    <property type="entry name" value="Sig_transdc_resp-reg_Me-estase"/>
</dbReference>
<keyword evidence="11" id="KW-1185">Reference proteome</keyword>
<evidence type="ECO:0000259" key="8">
    <source>
        <dbReference type="PROSITE" id="PS50110"/>
    </source>
</evidence>
<dbReference type="GO" id="GO:0050568">
    <property type="term" value="F:protein-glutamine glutaminase activity"/>
    <property type="evidence" value="ECO:0007669"/>
    <property type="project" value="UniProtKB-UniRule"/>
</dbReference>
<evidence type="ECO:0000256" key="3">
    <source>
        <dbReference type="ARBA" id="ARBA00022801"/>
    </source>
</evidence>
<dbReference type="SMART" id="SM00448">
    <property type="entry name" value="REC"/>
    <property type="match status" value="1"/>
</dbReference>
<keyword evidence="3 5" id="KW-0378">Hydrolase</keyword>
<name>A0A285RXE5_9RHOB</name>
<feature type="active site" evidence="5 6">
    <location>
        <position position="159"/>
    </location>
</feature>
<dbReference type="SUPFAM" id="SSF52172">
    <property type="entry name" value="CheY-like"/>
    <property type="match status" value="1"/>
</dbReference>
<dbReference type="EC" id="3.5.1.44" evidence="5"/>
<keyword evidence="2 5" id="KW-0145">Chemotaxis</keyword>
<evidence type="ECO:0000313" key="10">
    <source>
        <dbReference type="EMBL" id="SOB98736.1"/>
    </source>
</evidence>
<dbReference type="AlphaFoldDB" id="A0A285RXE5"/>
<comment type="domain">
    <text evidence="5">Contains a C-terminal catalytic domain, and an N-terminal region which modulates catalytic activity.</text>
</comment>
<evidence type="ECO:0000256" key="4">
    <source>
        <dbReference type="ARBA" id="ARBA00048267"/>
    </source>
</evidence>
<dbReference type="PROSITE" id="PS50110">
    <property type="entry name" value="RESPONSE_REGULATORY"/>
    <property type="match status" value="1"/>
</dbReference>
<evidence type="ECO:0000259" key="9">
    <source>
        <dbReference type="PROSITE" id="PS50122"/>
    </source>
</evidence>
<proteinExistence type="inferred from homology"/>
<dbReference type="Gene3D" id="3.40.50.2300">
    <property type="match status" value="1"/>
</dbReference>
<dbReference type="Gene3D" id="3.40.50.180">
    <property type="entry name" value="Methylesterase CheB, C-terminal domain"/>
    <property type="match status" value="1"/>
</dbReference>
<dbReference type="EMBL" id="OBMT01000002">
    <property type="protein sequence ID" value="SOB98736.1"/>
    <property type="molecule type" value="Genomic_DNA"/>
</dbReference>
<dbReference type="PIRSF" id="PIRSF000876">
    <property type="entry name" value="RR_chemtxs_CheB"/>
    <property type="match status" value="1"/>
</dbReference>
<dbReference type="OrthoDB" id="9793421at2"/>
<organism evidence="10 11">
    <name type="scientific">Rhodobacter maris</name>
    <dbReference type="NCBI Taxonomy" id="446682"/>
    <lineage>
        <taxon>Bacteria</taxon>
        <taxon>Pseudomonadati</taxon>
        <taxon>Pseudomonadota</taxon>
        <taxon>Alphaproteobacteria</taxon>
        <taxon>Rhodobacterales</taxon>
        <taxon>Rhodobacter group</taxon>
        <taxon>Rhodobacter</taxon>
    </lineage>
</organism>
<dbReference type="Proteomes" id="UP000219111">
    <property type="component" value="Unassembled WGS sequence"/>
</dbReference>
<dbReference type="SUPFAM" id="SSF52738">
    <property type="entry name" value="Methylesterase CheB, C-terminal domain"/>
    <property type="match status" value="1"/>
</dbReference>
<dbReference type="RefSeq" id="WP_097068945.1">
    <property type="nucleotide sequence ID" value="NZ_OBMT01000002.1"/>
</dbReference>
<dbReference type="GO" id="GO:0005737">
    <property type="term" value="C:cytoplasm"/>
    <property type="evidence" value="ECO:0007669"/>
    <property type="project" value="UniProtKB-SubCell"/>
</dbReference>
<dbReference type="HAMAP" id="MF_00099">
    <property type="entry name" value="CheB_chemtxs"/>
    <property type="match status" value="1"/>
</dbReference>
<dbReference type="Pfam" id="PF01339">
    <property type="entry name" value="CheB_methylest"/>
    <property type="match status" value="1"/>
</dbReference>
<feature type="active site" evidence="5 6">
    <location>
        <position position="185"/>
    </location>
</feature>
<dbReference type="InterPro" id="IPR035909">
    <property type="entry name" value="CheB_C"/>
</dbReference>
<keyword evidence="5 7" id="KW-0597">Phosphoprotein</keyword>
<evidence type="ECO:0000256" key="6">
    <source>
        <dbReference type="PROSITE-ProRule" id="PRU00050"/>
    </source>
</evidence>
<feature type="domain" description="CheB-type methylesterase" evidence="9">
    <location>
        <begin position="143"/>
        <end position="332"/>
    </location>
</feature>
<comment type="function">
    <text evidence="5">Involved in chemotaxis. Part of a chemotaxis signal transduction system that modulates chemotaxis in response to various stimuli. Catalyzes the demethylation of specific methylglutamate residues introduced into the chemoreceptors (methyl-accepting chemotaxis proteins or MCP) by CheR. Also mediates the irreversible deamidation of specific glutamine residues to glutamic acid.</text>
</comment>
<evidence type="ECO:0000256" key="5">
    <source>
        <dbReference type="HAMAP-Rule" id="MF_00099"/>
    </source>
</evidence>
<comment type="catalytic activity">
    <reaction evidence="4 5">
        <text>[protein]-L-glutamate 5-O-methyl ester + H2O = L-glutamyl-[protein] + methanol + H(+)</text>
        <dbReference type="Rhea" id="RHEA:23236"/>
        <dbReference type="Rhea" id="RHEA-COMP:10208"/>
        <dbReference type="Rhea" id="RHEA-COMP:10311"/>
        <dbReference type="ChEBI" id="CHEBI:15377"/>
        <dbReference type="ChEBI" id="CHEBI:15378"/>
        <dbReference type="ChEBI" id="CHEBI:17790"/>
        <dbReference type="ChEBI" id="CHEBI:29973"/>
        <dbReference type="ChEBI" id="CHEBI:82795"/>
        <dbReference type="EC" id="3.1.1.61"/>
    </reaction>
</comment>
<sequence length="351" mass="37466">MTPKRVLIVDDSPTIRALLRTMLAQDPRLTVVGEACDPFDAREKIKVLLPDVLTLDVEMPRMNGLEFLEKLMRLRPMPVVMISTETQKGSAAALEALSLGAVECIGKPSFDRLSDTFANLADLLVAAAGARLRGAETRARVAPATDFNWNGKIVLVGSSTGGVDALETLLSGYPRNCPPTLITQHMPEGFLASFARRLDTNMLPQVELARDGVLLAPGHVYLAPGGDYHLAVAGHEAPKCRLVASDKRNGHRPSVEVLFDSAVPLANRVVSVMLTGMGKDGAEAMVRLRRAGARCLAQDEATCVVFGMPRAAIELGAAERAVSIGSMSRAVLDLCSGNGRSAAQFSSVRRA</sequence>
<dbReference type="Pfam" id="PF00072">
    <property type="entry name" value="Response_reg"/>
    <property type="match status" value="1"/>
</dbReference>
<dbReference type="EC" id="3.1.1.61" evidence="5"/>
<dbReference type="GO" id="GO:0008984">
    <property type="term" value="F:protein-glutamate methylesterase activity"/>
    <property type="evidence" value="ECO:0007669"/>
    <property type="project" value="UniProtKB-UniRule"/>
</dbReference>
<dbReference type="InterPro" id="IPR011006">
    <property type="entry name" value="CheY-like_superfamily"/>
</dbReference>
<evidence type="ECO:0000313" key="11">
    <source>
        <dbReference type="Proteomes" id="UP000219111"/>
    </source>
</evidence>
<keyword evidence="1 5" id="KW-0963">Cytoplasm</keyword>
<evidence type="ECO:0000256" key="2">
    <source>
        <dbReference type="ARBA" id="ARBA00022500"/>
    </source>
</evidence>
<comment type="subcellular location">
    <subcellularLocation>
        <location evidence="5">Cytoplasm</location>
    </subcellularLocation>
</comment>
<feature type="active site" evidence="5 6">
    <location>
        <position position="280"/>
    </location>
</feature>
<accession>A0A285RXE5</accession>
<dbReference type="CDD" id="cd17541">
    <property type="entry name" value="REC_CheB-like"/>
    <property type="match status" value="1"/>
</dbReference>
<dbReference type="InterPro" id="IPR008248">
    <property type="entry name" value="CheB-like"/>
</dbReference>
<feature type="modified residue" description="4-aspartylphosphate" evidence="5 7">
    <location>
        <position position="56"/>
    </location>
</feature>
<dbReference type="GO" id="GO:0006935">
    <property type="term" value="P:chemotaxis"/>
    <property type="evidence" value="ECO:0007669"/>
    <property type="project" value="UniProtKB-UniRule"/>
</dbReference>
<evidence type="ECO:0000256" key="1">
    <source>
        <dbReference type="ARBA" id="ARBA00022490"/>
    </source>
</evidence>